<comment type="caution">
    <text evidence="1">The sequence shown here is derived from an EMBL/GenBank/DDBJ whole genome shotgun (WGS) entry which is preliminary data.</text>
</comment>
<gene>
    <name evidence="1" type="ORF">E5336_07205</name>
</gene>
<accession>A0AC61R722</accession>
<name>A0AC61R722_9FIRM</name>
<evidence type="ECO:0000313" key="1">
    <source>
        <dbReference type="EMBL" id="TGY65761.1"/>
    </source>
</evidence>
<dbReference type="Proteomes" id="UP000308836">
    <property type="component" value="Unassembled WGS sequence"/>
</dbReference>
<reference evidence="1" key="1">
    <citation type="submission" date="2019-04" db="EMBL/GenBank/DDBJ databases">
        <title>Microbes associate with the intestines of laboratory mice.</title>
        <authorList>
            <person name="Navarre W."/>
            <person name="Wong E."/>
            <person name="Huang K."/>
            <person name="Tropini C."/>
            <person name="Ng K."/>
            <person name="Yu B."/>
        </authorList>
    </citation>
    <scope>NUCLEOTIDE SEQUENCE</scope>
    <source>
        <strain evidence="1">NM09_H32</strain>
    </source>
</reference>
<organism evidence="1 2">
    <name type="scientific">Dubosiella muris</name>
    <dbReference type="NCBI Taxonomy" id="3038133"/>
    <lineage>
        <taxon>Bacteria</taxon>
        <taxon>Bacillati</taxon>
        <taxon>Bacillota</taxon>
        <taxon>Erysipelotrichia</taxon>
        <taxon>Erysipelotrichales</taxon>
        <taxon>Erysipelotrichaceae</taxon>
        <taxon>Dubosiella</taxon>
    </lineage>
</organism>
<evidence type="ECO:0000313" key="2">
    <source>
        <dbReference type="Proteomes" id="UP000308836"/>
    </source>
</evidence>
<sequence length="388" mass="45745">MKYVRELNEKDRKAQLDLICEGFPWNTPEAMKARFDLLVAHSDSFGSFEDETLASQIIATPYTIDFFGTPYTMAGIGFVATSENFQHQHRIDDLMSAIFKKLHEKGCVLSYLAPFSYRFYRRFGYEKVFDMLDFQIVQRDLPRFDHTYRIEEVDWAQAAPIVHDLYARRANRARGLMAREPWWEEYKFHLRKPYRFWIAYEDDEPVGYMAYLEDLEKRTLSIFEIVGQEPVLRAFLAQLREQEGVDTIAYSCCQGLDEIVDILEDASPETTIRFQRGMMARVVDVEAFLRSYPFARKAKFAIEIRSDRYAPWNVGIYEVEHRKGHTKVKKVFRTEEPTARMDIEVFVKLFFGVFDLDRDRGRVEADAKLWPMIARCVRPQGVLFADYF</sequence>
<keyword evidence="2" id="KW-1185">Reference proteome</keyword>
<dbReference type="EMBL" id="SRYG01000013">
    <property type="protein sequence ID" value="TGY65761.1"/>
    <property type="molecule type" value="Genomic_DNA"/>
</dbReference>
<protein>
    <submittedName>
        <fullName evidence="1">GNAT family N-acetyltransferase</fullName>
    </submittedName>
</protein>
<proteinExistence type="predicted"/>